<feature type="region of interest" description="Disordered" evidence="2">
    <location>
        <begin position="673"/>
        <end position="693"/>
    </location>
</feature>
<comment type="caution">
    <text evidence="3">The sequence shown here is derived from an EMBL/GenBank/DDBJ whole genome shotgun (WGS) entry which is preliminary data.</text>
</comment>
<accession>A0A1E5RU23</accession>
<feature type="compositionally biased region" description="Basic and acidic residues" evidence="2">
    <location>
        <begin position="827"/>
        <end position="836"/>
    </location>
</feature>
<dbReference type="VEuPathDB" id="FungiDB:AWRI3580_g1133"/>
<feature type="coiled-coil region" evidence="1">
    <location>
        <begin position="738"/>
        <end position="765"/>
    </location>
</feature>
<evidence type="ECO:0000313" key="4">
    <source>
        <dbReference type="Proteomes" id="UP000095358"/>
    </source>
</evidence>
<reference evidence="4" key="1">
    <citation type="journal article" date="2016" name="Genome Announc.">
        <title>Genome sequences of three species of Hanseniaspora isolated from spontaneous wine fermentations.</title>
        <authorList>
            <person name="Sternes P.R."/>
            <person name="Lee D."/>
            <person name="Kutyna D.R."/>
            <person name="Borneman A.R."/>
        </authorList>
    </citation>
    <scope>NUCLEOTIDE SEQUENCE [LARGE SCALE GENOMIC DNA]</scope>
    <source>
        <strain evidence="4">AWRI3580</strain>
    </source>
</reference>
<gene>
    <name evidence="3" type="ORF">AWRI3580_g1133</name>
</gene>
<sequence>MSESYLNEIKDSIANIISSSNAENSDSNALIVTLFEKIDKTNQQQNDIVVDLIINYLIRLLNIINAKDLDTSFQYLLKFLKHDHTIQDKRLISKIVGLLNKFTTEFDLVNINSPYFYEFKYFFISKYCIMSFYGNFLYNNPTETHRFKYNDTLLSNASRNYNRNASLIEKYNNAMSLLDNPAMTILNTLHSRFNGSFNNNEDAISPNSKTIINVITTCMEAFQERIRYFKKFNILEAFNDVNTLSLSIQDFYKTLKLKEDVFENKNTNSKDHLEFIANSEYSSVDDLQFLFEPITENLSLEDLKLDIKIDLKDLSPDKMTLVANSVVYVKFLITVFLIKVRVFLRYLQDFRTLFSDIYAIFANNPSLLSGKALEDVKNTIKNSIMRNSLHFLKNVLSKEYKNFSQQVNYKNSTSSSFIDTSLELVFEHCEVNSYDFKNVQLTNSSYTTLGEPKGFLEHPYFFKKKVHERNQDTKFENKTNNENLIKKFDEMKELAYSGPIDKTQDDWCAFNVLYKFSPSEKNVEISKLENFKHISFDNVMSKVYDENSFNETKEKLKKEIEDITSKQSKIQVEITNLKEVNKKFGDMMYMPNAEFIQVYKTEFETKEIENEVLEKEDNEKIDYVVKTIEKSSCLKEHSGQSNHLGFKSYPQRILTQDEDEDIFVDTKKQHLAASEASDKKPLRQSRRVQSQEEVSINEDGVVSKIQFLLPKKSYKENAISDDYLENEVNEDNKFTEAKKNLQLKEAELSENMDSTVEEEESLKSEYDEICLKNTAANNFSNVSDLKTLKKYKALDTEELKTFLEPTTLLEKRRLRSSSQEPEDIEESDKKRVKLSE</sequence>
<organism evidence="3 4">
    <name type="scientific">Hanseniaspora uvarum</name>
    <name type="common">Yeast</name>
    <name type="synonym">Kloeckera apiculata</name>
    <dbReference type="NCBI Taxonomy" id="29833"/>
    <lineage>
        <taxon>Eukaryota</taxon>
        <taxon>Fungi</taxon>
        <taxon>Dikarya</taxon>
        <taxon>Ascomycota</taxon>
        <taxon>Saccharomycotina</taxon>
        <taxon>Saccharomycetes</taxon>
        <taxon>Saccharomycodales</taxon>
        <taxon>Saccharomycodaceae</taxon>
        <taxon>Hanseniaspora</taxon>
    </lineage>
</organism>
<proteinExistence type="predicted"/>
<keyword evidence="1" id="KW-0175">Coiled coil</keyword>
<dbReference type="Proteomes" id="UP000095358">
    <property type="component" value="Unassembled WGS sequence"/>
</dbReference>
<dbReference type="OrthoDB" id="3973172at2759"/>
<dbReference type="EMBL" id="LPNN01000003">
    <property type="protein sequence ID" value="OEJ90391.1"/>
    <property type="molecule type" value="Genomic_DNA"/>
</dbReference>
<evidence type="ECO:0000313" key="3">
    <source>
        <dbReference type="EMBL" id="OEJ90391.1"/>
    </source>
</evidence>
<protein>
    <submittedName>
        <fullName evidence="3">Uncharacterized protein</fullName>
    </submittedName>
</protein>
<evidence type="ECO:0000256" key="1">
    <source>
        <dbReference type="SAM" id="Coils"/>
    </source>
</evidence>
<feature type="region of interest" description="Disordered" evidence="2">
    <location>
        <begin position="812"/>
        <end position="836"/>
    </location>
</feature>
<feature type="coiled-coil region" evidence="1">
    <location>
        <begin position="546"/>
        <end position="616"/>
    </location>
</feature>
<name>A0A1E5RU23_HANUV</name>
<evidence type="ECO:0000256" key="2">
    <source>
        <dbReference type="SAM" id="MobiDB-lite"/>
    </source>
</evidence>
<keyword evidence="4" id="KW-1185">Reference proteome</keyword>
<dbReference type="AlphaFoldDB" id="A0A1E5RU23"/>